<feature type="region of interest" description="Disordered" evidence="1">
    <location>
        <begin position="462"/>
        <end position="491"/>
    </location>
</feature>
<evidence type="ECO:0000313" key="3">
    <source>
        <dbReference type="Proteomes" id="UP001521222"/>
    </source>
</evidence>
<gene>
    <name evidence="2" type="ORF">SLS59_000756</name>
</gene>
<accession>A0ABR3S356</accession>
<proteinExistence type="predicted"/>
<comment type="caution">
    <text evidence="2">The sequence shown here is derived from an EMBL/GenBank/DDBJ whole genome shotgun (WGS) entry which is preliminary data.</text>
</comment>
<feature type="compositionally biased region" description="Basic and acidic residues" evidence="1">
    <location>
        <begin position="349"/>
        <end position="359"/>
    </location>
</feature>
<protein>
    <submittedName>
        <fullName evidence="2">Uncharacterized protein</fullName>
    </submittedName>
</protein>
<reference evidence="2 3" key="1">
    <citation type="submission" date="2024-02" db="EMBL/GenBank/DDBJ databases">
        <title>De novo assembly and annotation of 12 fungi associated with fruit tree decline syndrome in Ontario, Canada.</title>
        <authorList>
            <person name="Sulman M."/>
            <person name="Ellouze W."/>
            <person name="Ilyukhin E."/>
        </authorList>
    </citation>
    <scope>NUCLEOTIDE SEQUENCE [LARGE SCALE GENOMIC DNA]</scope>
    <source>
        <strain evidence="2 3">M97-236</strain>
    </source>
</reference>
<organism evidence="2 3">
    <name type="scientific">Nothophoma quercina</name>
    <dbReference type="NCBI Taxonomy" id="749835"/>
    <lineage>
        <taxon>Eukaryota</taxon>
        <taxon>Fungi</taxon>
        <taxon>Dikarya</taxon>
        <taxon>Ascomycota</taxon>
        <taxon>Pezizomycotina</taxon>
        <taxon>Dothideomycetes</taxon>
        <taxon>Pleosporomycetidae</taxon>
        <taxon>Pleosporales</taxon>
        <taxon>Pleosporineae</taxon>
        <taxon>Didymellaceae</taxon>
        <taxon>Nothophoma</taxon>
    </lineage>
</organism>
<name>A0ABR3S356_9PLEO</name>
<evidence type="ECO:0000256" key="1">
    <source>
        <dbReference type="SAM" id="MobiDB-lite"/>
    </source>
</evidence>
<feature type="compositionally biased region" description="Polar residues" evidence="1">
    <location>
        <begin position="327"/>
        <end position="346"/>
    </location>
</feature>
<feature type="compositionally biased region" description="Polar residues" evidence="1">
    <location>
        <begin position="374"/>
        <end position="386"/>
    </location>
</feature>
<feature type="region of interest" description="Disordered" evidence="1">
    <location>
        <begin position="242"/>
        <end position="430"/>
    </location>
</feature>
<feature type="compositionally biased region" description="Polar residues" evidence="1">
    <location>
        <begin position="296"/>
        <end position="319"/>
    </location>
</feature>
<feature type="compositionally biased region" description="Basic and acidic residues" evidence="1">
    <location>
        <begin position="482"/>
        <end position="491"/>
    </location>
</feature>
<evidence type="ECO:0000313" key="2">
    <source>
        <dbReference type="EMBL" id="KAL1611116.1"/>
    </source>
</evidence>
<dbReference type="EMBL" id="JAKIXB020000002">
    <property type="protein sequence ID" value="KAL1611116.1"/>
    <property type="molecule type" value="Genomic_DNA"/>
</dbReference>
<dbReference type="Proteomes" id="UP001521222">
    <property type="component" value="Unassembled WGS sequence"/>
</dbReference>
<sequence>MNDTDAGTVYHDVASIQHESGHSDIHAPPPSALSWFSDEEDLSPRASKYFSDLFALYEYEYEAIGAARATTHTDGARPASTVTLFPGCTDSNLEGCDADVTQHKSRQNESKRTENRSFLKKHYERAKQACRDAPPGETDLFWAGVKSYLEAKKKAAAVSEIYAREPANNTKFAESQNPNVEQQAAGRSLPTMANTPTDADCFKKRQDSTVSYGDISRSSREVPIKLLRTALVVDVDKPLPPSPPLDAIPKQHCQKAKDRALDVNKPLPRTPLPCLSERPRPSYGTADESPIDPPWSITQAQSVDQVSSKSQTEVSQQYNLAEDGRLTQASTRSQPLAKKSSITGKSKPSKADKAHEALKAKISRPIAIPPAVKSSPSFLKPNSGTLSEKAKGKQKRPSSPNWLDKLPHPIMPALHTTPIGHRGKKRPDSYESFACQGVSDAEMFAMYLGDGGPSVQDEGPKMRGEDLVPVPLFTGTDAGGGRSKEGGYDVEDGEFRRAGRWI</sequence>
<keyword evidence="3" id="KW-1185">Reference proteome</keyword>